<evidence type="ECO:0000313" key="4">
    <source>
        <dbReference type="Proteomes" id="UP000476411"/>
    </source>
</evidence>
<evidence type="ECO:0000256" key="1">
    <source>
        <dbReference type="SAM" id="MobiDB-lite"/>
    </source>
</evidence>
<name>A0A6B9Z7V0_9BACT</name>
<reference evidence="3 4" key="1">
    <citation type="submission" date="2020-01" db="EMBL/GenBank/DDBJ databases">
        <title>Complete genome sequence of Chitinophaga sp. H33E-04 isolated from quinoa roots.</title>
        <authorList>
            <person name="Weon H.-Y."/>
            <person name="Lee S.A."/>
        </authorList>
    </citation>
    <scope>NUCLEOTIDE SEQUENCE [LARGE SCALE GENOMIC DNA]</scope>
    <source>
        <strain evidence="3 4">H33E-04</strain>
    </source>
</reference>
<evidence type="ECO:0000259" key="2">
    <source>
        <dbReference type="Pfam" id="PF07179"/>
    </source>
</evidence>
<gene>
    <name evidence="3" type="ORF">GWR21_01425</name>
</gene>
<accession>A0A6B9Z7V0</accession>
<evidence type="ECO:0000313" key="3">
    <source>
        <dbReference type="EMBL" id="QHS58300.1"/>
    </source>
</evidence>
<sequence length="237" mass="27228">MSLFDRFRKKPATTEDNTVPTPEATAPDALSPDRNFVDDLVSYFSSNPDITAAYFGFGYNNTTRQHILVLAIDHQTDEDTVRDLTWMIKCLFMSDTDIHYTSNITNQELLDYIKQHNPAFYHQDGSAVLQQKIMKQWFDQQQYHTELIDTLKTTPVFTLAHKMENSKDLMLATYVRESGEFIPLFASEDMIAKSGMINLPDDRVVVKMTFQRILNGINPGQLFILNPATPFEVEMKV</sequence>
<dbReference type="AlphaFoldDB" id="A0A6B9Z7V0"/>
<dbReference type="RefSeq" id="WP_162330005.1">
    <property type="nucleotide sequence ID" value="NZ_CP048113.1"/>
</dbReference>
<dbReference type="InterPro" id="IPR009839">
    <property type="entry name" value="SseB_N"/>
</dbReference>
<dbReference type="KEGG" id="chih:GWR21_01425"/>
<dbReference type="Proteomes" id="UP000476411">
    <property type="component" value="Chromosome"/>
</dbReference>
<dbReference type="EMBL" id="CP048113">
    <property type="protein sequence ID" value="QHS58300.1"/>
    <property type="molecule type" value="Genomic_DNA"/>
</dbReference>
<keyword evidence="4" id="KW-1185">Reference proteome</keyword>
<dbReference type="Pfam" id="PF07179">
    <property type="entry name" value="SseB"/>
    <property type="match status" value="1"/>
</dbReference>
<proteinExistence type="predicted"/>
<feature type="region of interest" description="Disordered" evidence="1">
    <location>
        <begin position="11"/>
        <end position="30"/>
    </location>
</feature>
<protein>
    <submittedName>
        <fullName evidence="3">SseB family protein</fullName>
    </submittedName>
</protein>
<organism evidence="3 4">
    <name type="scientific">Chitinophaga agri</name>
    <dbReference type="NCBI Taxonomy" id="2703787"/>
    <lineage>
        <taxon>Bacteria</taxon>
        <taxon>Pseudomonadati</taxon>
        <taxon>Bacteroidota</taxon>
        <taxon>Chitinophagia</taxon>
        <taxon>Chitinophagales</taxon>
        <taxon>Chitinophagaceae</taxon>
        <taxon>Chitinophaga</taxon>
    </lineage>
</organism>
<feature type="domain" description="SseB protein N-terminal" evidence="2">
    <location>
        <begin position="141"/>
        <end position="235"/>
    </location>
</feature>